<evidence type="ECO:0000256" key="6">
    <source>
        <dbReference type="ARBA" id="ARBA00066150"/>
    </source>
</evidence>
<evidence type="ECO:0000256" key="5">
    <source>
        <dbReference type="ARBA" id="ARBA00061276"/>
    </source>
</evidence>
<dbReference type="GO" id="GO:0005096">
    <property type="term" value="F:GTPase activator activity"/>
    <property type="evidence" value="ECO:0007669"/>
    <property type="project" value="UniProtKB-KW"/>
</dbReference>
<dbReference type="PROSITE" id="PS50196">
    <property type="entry name" value="RANBD1"/>
    <property type="match status" value="1"/>
</dbReference>
<dbReference type="CDD" id="cd13179">
    <property type="entry name" value="RanBD_RanBP1"/>
    <property type="match status" value="1"/>
</dbReference>
<dbReference type="EMBL" id="JAFNEN010000131">
    <property type="protein sequence ID" value="KAG8193069.1"/>
    <property type="molecule type" value="Genomic_DNA"/>
</dbReference>
<dbReference type="InterPro" id="IPR000156">
    <property type="entry name" value="Ran_bind_dom"/>
</dbReference>
<dbReference type="SMART" id="SM00160">
    <property type="entry name" value="RanBD"/>
    <property type="match status" value="2"/>
</dbReference>
<dbReference type="AlphaFoldDB" id="A0AAV6V8X6"/>
<evidence type="ECO:0000256" key="3">
    <source>
        <dbReference type="ARBA" id="ARBA00022990"/>
    </source>
</evidence>
<dbReference type="InterPro" id="IPR045255">
    <property type="entry name" value="RanBP1-like"/>
</dbReference>
<dbReference type="PANTHER" id="PTHR23138:SF94">
    <property type="entry name" value="RAN BINDING PROTEIN 1"/>
    <property type="match status" value="1"/>
</dbReference>
<reference evidence="11 12" key="1">
    <citation type="journal article" date="2022" name="Nat. Ecol. Evol.">
        <title>A masculinizing supergene underlies an exaggerated male reproductive morph in a spider.</title>
        <authorList>
            <person name="Hendrickx F."/>
            <person name="De Corte Z."/>
            <person name="Sonet G."/>
            <person name="Van Belleghem S.M."/>
            <person name="Kostlbacher S."/>
            <person name="Vangestel C."/>
        </authorList>
    </citation>
    <scope>NUCLEOTIDE SEQUENCE [LARGE SCALE GENOMIC DNA]</scope>
    <source>
        <strain evidence="11">W744_W776</strain>
    </source>
</reference>
<feature type="region of interest" description="Disordered" evidence="9">
    <location>
        <begin position="233"/>
        <end position="307"/>
    </location>
</feature>
<feature type="compositionally biased region" description="Polar residues" evidence="9">
    <location>
        <begin position="285"/>
        <end position="299"/>
    </location>
</feature>
<dbReference type="Pfam" id="PF00638">
    <property type="entry name" value="Ran_BP1"/>
    <property type="match status" value="3"/>
</dbReference>
<feature type="domain" description="RanBD1" evidence="10">
    <location>
        <begin position="16"/>
        <end position="232"/>
    </location>
</feature>
<evidence type="ECO:0000256" key="9">
    <source>
        <dbReference type="SAM" id="MobiDB-lite"/>
    </source>
</evidence>
<dbReference type="GO" id="GO:0006913">
    <property type="term" value="P:nucleocytoplasmic transport"/>
    <property type="evidence" value="ECO:0007669"/>
    <property type="project" value="InterPro"/>
</dbReference>
<comment type="caution">
    <text evidence="11">The sequence shown here is derived from an EMBL/GenBank/DDBJ whole genome shotgun (WGS) entry which is preliminary data.</text>
</comment>
<keyword evidence="3" id="KW-0007">Acetylation</keyword>
<feature type="compositionally biased region" description="Basic and acidic residues" evidence="9">
    <location>
        <begin position="235"/>
        <end position="246"/>
    </location>
</feature>
<name>A0AAV6V8X6_9ARAC</name>
<evidence type="ECO:0000256" key="8">
    <source>
        <dbReference type="ARBA" id="ARBA00081162"/>
    </source>
</evidence>
<dbReference type="GO" id="GO:0005643">
    <property type="term" value="C:nuclear pore"/>
    <property type="evidence" value="ECO:0007669"/>
    <property type="project" value="TreeGrafter"/>
</dbReference>
<organism evidence="11 12">
    <name type="scientific">Oedothorax gibbosus</name>
    <dbReference type="NCBI Taxonomy" id="931172"/>
    <lineage>
        <taxon>Eukaryota</taxon>
        <taxon>Metazoa</taxon>
        <taxon>Ecdysozoa</taxon>
        <taxon>Arthropoda</taxon>
        <taxon>Chelicerata</taxon>
        <taxon>Arachnida</taxon>
        <taxon>Araneae</taxon>
        <taxon>Araneomorphae</taxon>
        <taxon>Entelegynae</taxon>
        <taxon>Araneoidea</taxon>
        <taxon>Linyphiidae</taxon>
        <taxon>Erigoninae</taxon>
        <taxon>Oedothorax</taxon>
    </lineage>
</organism>
<dbReference type="Proteomes" id="UP000827092">
    <property type="component" value="Unassembled WGS sequence"/>
</dbReference>
<evidence type="ECO:0000256" key="7">
    <source>
        <dbReference type="ARBA" id="ARBA00067380"/>
    </source>
</evidence>
<accession>A0AAV6V8X6</accession>
<evidence type="ECO:0000256" key="4">
    <source>
        <dbReference type="ARBA" id="ARBA00056716"/>
    </source>
</evidence>
<keyword evidence="12" id="KW-1185">Reference proteome</keyword>
<dbReference type="InterPro" id="IPR045256">
    <property type="entry name" value="RanBP1_RanBD"/>
</dbReference>
<dbReference type="SUPFAM" id="SSF50729">
    <property type="entry name" value="PH domain-like"/>
    <property type="match status" value="3"/>
</dbReference>
<evidence type="ECO:0000259" key="10">
    <source>
        <dbReference type="PROSITE" id="PS50196"/>
    </source>
</evidence>
<keyword evidence="1" id="KW-0343">GTPase activation</keyword>
<dbReference type="PANTHER" id="PTHR23138">
    <property type="entry name" value="RAN BINDING PROTEIN"/>
    <property type="match status" value="1"/>
</dbReference>
<comment type="subunit">
    <text evidence="6">Interacts with RAN (via C-terminus of GTP-bound form) but not with GDP-bound RAN. Identified in a complex composed of RAN, RANGAP1 and RANBP1. Identified in a complex that contains TNPO1, RAN and RANBP1. Identified in a complex that contains CSE1L, KPNA2, RAN and RANBP1. Identified in a complex with nucleotide-free RAN and RCC1.</text>
</comment>
<dbReference type="InterPro" id="IPR011993">
    <property type="entry name" value="PH-like_dom_sf"/>
</dbReference>
<gene>
    <name evidence="11" type="ORF">JTE90_017821</name>
</gene>
<evidence type="ECO:0000256" key="1">
    <source>
        <dbReference type="ARBA" id="ARBA00022468"/>
    </source>
</evidence>
<dbReference type="FunFam" id="2.30.29.30:FF:000824">
    <property type="entry name" value="Ran-specific GTPase-activating protein"/>
    <property type="match status" value="1"/>
</dbReference>
<protein>
    <recommendedName>
        <fullName evidence="7">Ran-specific GTPase-activating protein</fullName>
    </recommendedName>
    <alternativeName>
        <fullName evidence="8">Ran-binding protein 1</fullName>
    </alternativeName>
</protein>
<evidence type="ECO:0000313" key="12">
    <source>
        <dbReference type="Proteomes" id="UP000827092"/>
    </source>
</evidence>
<comment type="function">
    <text evidence="4">Plays a role in RAN-dependent nucleocytoplasmic transport. Alleviates the TNPO1-dependent inhibition of RAN GTPase activity and mediates the dissociation of RAN from proteins involved in transport into the nucleus. Induces a conformation change in the complex formed by XPO1 and RAN that triggers the release of the nuclear export signal of cargo proteins. Promotes the disassembly of the complex formed by RAN and importin beta. Promotes dissociation of RAN from a complex with KPNA2 and CSE1L. Required for normal mitotic spindle assembly and normal progress through mitosis via its effect on RAN. Does not increase the RAN GTPase activity by itself, but increases GTP hydrolysis mediated by RANGAP1. Inhibits RCC1-dependent exchange of RAN-bound GDP by GTP.</text>
</comment>
<evidence type="ECO:0000256" key="2">
    <source>
        <dbReference type="ARBA" id="ARBA00022553"/>
    </source>
</evidence>
<keyword evidence="2" id="KW-0597">Phosphoprotein</keyword>
<dbReference type="GO" id="GO:0005737">
    <property type="term" value="C:cytoplasm"/>
    <property type="evidence" value="ECO:0007669"/>
    <property type="project" value="TreeGrafter"/>
</dbReference>
<proteinExistence type="inferred from homology"/>
<sequence>MADDQADVVPASPDIHFEPVVQLPLVDTKTLEENEDTLFKMRAKLYRYDTVDDPPEWKERGTGEIKILKHKTEDYVRILMRRDKTLKICANHYRYKLTVFIGNKPSLKHKTEDYVRILMRRDKTLKICANHYRYKLTVFIGNKPSLKHKTEDYVRILMRRDKTLKICANHYIQPYMELKPNNSSDRAWVWSVMADFADEEPKPELLAIKFGNVENAQKFKEAFNEAKSLTAKFSTRQEEKGDKNSEGEDASSSSEEDDENENTSPDTTSVKTPASPKKTEEVTDKISNLKVTEDTQNSEATKKEEEK</sequence>
<evidence type="ECO:0000313" key="11">
    <source>
        <dbReference type="EMBL" id="KAG8193069.1"/>
    </source>
</evidence>
<comment type="similarity">
    <text evidence="5">Belongs to the RANBP1 family.</text>
</comment>
<dbReference type="Gene3D" id="2.30.29.30">
    <property type="entry name" value="Pleckstrin-homology domain (PH domain)/Phosphotyrosine-binding domain (PTB)"/>
    <property type="match status" value="3"/>
</dbReference>